<dbReference type="SUPFAM" id="SSF53271">
    <property type="entry name" value="PRTase-like"/>
    <property type="match status" value="1"/>
</dbReference>
<dbReference type="EC" id="2.7.6.1" evidence="1"/>
<proteinExistence type="inferred from homology"/>
<dbReference type="EMBL" id="UOEK01000494">
    <property type="protein sequence ID" value="VAW08791.1"/>
    <property type="molecule type" value="Genomic_DNA"/>
</dbReference>
<dbReference type="GO" id="GO:0004749">
    <property type="term" value="F:ribose phosphate diphosphokinase activity"/>
    <property type="evidence" value="ECO:0007669"/>
    <property type="project" value="UniProtKB-EC"/>
</dbReference>
<keyword evidence="4" id="KW-0545">Nucleotide biosynthesis</keyword>
<dbReference type="SMART" id="SM01400">
    <property type="entry name" value="Pribosyltran_N"/>
    <property type="match status" value="1"/>
</dbReference>
<dbReference type="PANTHER" id="PTHR10210">
    <property type="entry name" value="RIBOSE-PHOSPHATE DIPHOSPHOKINASE FAMILY MEMBER"/>
    <property type="match status" value="1"/>
</dbReference>
<dbReference type="InterPro" id="IPR037515">
    <property type="entry name" value="Rib-P_diPkinase_bac"/>
</dbReference>
<evidence type="ECO:0000256" key="1">
    <source>
        <dbReference type="ARBA" id="ARBA00013247"/>
    </source>
</evidence>
<dbReference type="GO" id="GO:0005524">
    <property type="term" value="F:ATP binding"/>
    <property type="evidence" value="ECO:0007669"/>
    <property type="project" value="UniProtKB-KW"/>
</dbReference>
<dbReference type="GO" id="GO:0000287">
    <property type="term" value="F:magnesium ion binding"/>
    <property type="evidence" value="ECO:0007669"/>
    <property type="project" value="InterPro"/>
</dbReference>
<evidence type="ECO:0000256" key="9">
    <source>
        <dbReference type="ARBA" id="ARBA00049535"/>
    </source>
</evidence>
<dbReference type="InterPro" id="IPR029057">
    <property type="entry name" value="PRTase-like"/>
</dbReference>
<keyword evidence="2 11" id="KW-0808">Transferase</keyword>
<dbReference type="Pfam" id="PF14572">
    <property type="entry name" value="Pribosyl_synth"/>
    <property type="match status" value="1"/>
</dbReference>
<dbReference type="GO" id="GO:0005737">
    <property type="term" value="C:cytoplasm"/>
    <property type="evidence" value="ECO:0007669"/>
    <property type="project" value="TreeGrafter"/>
</dbReference>
<dbReference type="PANTHER" id="PTHR10210:SF41">
    <property type="entry name" value="RIBOSE-PHOSPHATE PYROPHOSPHOKINASE 1, CHLOROPLASTIC"/>
    <property type="match status" value="1"/>
</dbReference>
<dbReference type="InterPro" id="IPR005946">
    <property type="entry name" value="Rib-P_diPkinase"/>
</dbReference>
<dbReference type="AlphaFoldDB" id="A0A3B0SR09"/>
<evidence type="ECO:0000313" key="11">
    <source>
        <dbReference type="EMBL" id="VAW08791.1"/>
    </source>
</evidence>
<dbReference type="InterPro" id="IPR029099">
    <property type="entry name" value="Pribosyltran_N"/>
</dbReference>
<accession>A0A3B0SR09</accession>
<evidence type="ECO:0000256" key="7">
    <source>
        <dbReference type="ARBA" id="ARBA00022840"/>
    </source>
</evidence>
<dbReference type="GO" id="GO:0006164">
    <property type="term" value="P:purine nucleotide biosynthetic process"/>
    <property type="evidence" value="ECO:0007669"/>
    <property type="project" value="TreeGrafter"/>
</dbReference>
<dbReference type="CDD" id="cd06223">
    <property type="entry name" value="PRTases_typeI"/>
    <property type="match status" value="1"/>
</dbReference>
<keyword evidence="3" id="KW-0479">Metal-binding</keyword>
<evidence type="ECO:0000256" key="3">
    <source>
        <dbReference type="ARBA" id="ARBA00022723"/>
    </source>
</evidence>
<dbReference type="GO" id="GO:0002189">
    <property type="term" value="C:ribose phosphate diphosphokinase complex"/>
    <property type="evidence" value="ECO:0007669"/>
    <property type="project" value="TreeGrafter"/>
</dbReference>
<dbReference type="InterPro" id="IPR000836">
    <property type="entry name" value="PRTase_dom"/>
</dbReference>
<organism evidence="11">
    <name type="scientific">hydrothermal vent metagenome</name>
    <dbReference type="NCBI Taxonomy" id="652676"/>
    <lineage>
        <taxon>unclassified sequences</taxon>
        <taxon>metagenomes</taxon>
        <taxon>ecological metagenomes</taxon>
    </lineage>
</organism>
<evidence type="ECO:0000256" key="8">
    <source>
        <dbReference type="ARBA" id="ARBA00022842"/>
    </source>
</evidence>
<keyword evidence="7" id="KW-0067">ATP-binding</keyword>
<keyword evidence="8" id="KW-0460">Magnesium</keyword>
<feature type="domain" description="Ribose-phosphate pyrophosphokinase N-terminal" evidence="10">
    <location>
        <begin position="9"/>
        <end position="125"/>
    </location>
</feature>
<evidence type="ECO:0000256" key="6">
    <source>
        <dbReference type="ARBA" id="ARBA00022777"/>
    </source>
</evidence>
<keyword evidence="6 11" id="KW-0418">Kinase</keyword>
<reference evidence="11" key="1">
    <citation type="submission" date="2018-06" db="EMBL/GenBank/DDBJ databases">
        <authorList>
            <person name="Zhirakovskaya E."/>
        </authorList>
    </citation>
    <scope>NUCLEOTIDE SEQUENCE</scope>
</reference>
<protein>
    <recommendedName>
        <fullName evidence="1">ribose-phosphate diphosphokinase</fullName>
        <ecNumber evidence="1">2.7.6.1</ecNumber>
    </recommendedName>
</protein>
<evidence type="ECO:0000259" key="10">
    <source>
        <dbReference type="Pfam" id="PF13793"/>
    </source>
</evidence>
<dbReference type="GO" id="GO:0016301">
    <property type="term" value="F:kinase activity"/>
    <property type="evidence" value="ECO:0007669"/>
    <property type="project" value="UniProtKB-KW"/>
</dbReference>
<dbReference type="NCBIfam" id="NF002320">
    <property type="entry name" value="PRK01259.1"/>
    <property type="match status" value="1"/>
</dbReference>
<name>A0A3B0SR09_9ZZZZ</name>
<keyword evidence="5" id="KW-0547">Nucleotide-binding</keyword>
<dbReference type="Pfam" id="PF13793">
    <property type="entry name" value="Pribosyltran_N"/>
    <property type="match status" value="1"/>
</dbReference>
<gene>
    <name evidence="11" type="ORF">MNBD_ACTINO02-1734</name>
</gene>
<dbReference type="FunFam" id="3.40.50.2020:FF:000014">
    <property type="entry name" value="Ribose-phosphate pyrophosphokinase 1"/>
    <property type="match status" value="1"/>
</dbReference>
<dbReference type="FunFam" id="3.40.50.2020:FF:000002">
    <property type="entry name" value="Ribose-phosphate pyrophosphokinase"/>
    <property type="match status" value="1"/>
</dbReference>
<dbReference type="HAMAP" id="MF_00583_B">
    <property type="entry name" value="RibP_PPkinase_B"/>
    <property type="match status" value="1"/>
</dbReference>
<dbReference type="GO" id="GO:0006015">
    <property type="term" value="P:5-phosphoribose 1-diphosphate biosynthetic process"/>
    <property type="evidence" value="ECO:0007669"/>
    <property type="project" value="TreeGrafter"/>
</dbReference>
<sequence length="323" mass="34843">MEISSRKRLMVFSGSGNLELAEELAKLLGTSLGGIERSVFANGEIYIHYTHSVRGADCFVIQSHCPPINFHIMEQLIMVDALKRASAKRITAVIPFFGYARQDKKGRPREPISARLMGDLFLAAGADRIVSVDLHTGQIQGFVDTPFDHLTALPVFVDHLKGVVDGPTTIVSPDTGRVKLAAKFARRLDASVAFVHKRRAVDTRNEVAALEVIGDVEGRHCVIVDDMIDTAGTAVGAAELLDKRGALSVRLVATHGVLSDPALERLESSAIVEVVLTNTLPVERYVGHVDKITVLSIGPLLAGAVDAIFTDASVSEIFQGENM</sequence>
<dbReference type="Gene3D" id="3.40.50.2020">
    <property type="match status" value="2"/>
</dbReference>
<evidence type="ECO:0000256" key="5">
    <source>
        <dbReference type="ARBA" id="ARBA00022741"/>
    </source>
</evidence>
<dbReference type="NCBIfam" id="NF002844">
    <property type="entry name" value="PRK03092.1"/>
    <property type="match status" value="1"/>
</dbReference>
<evidence type="ECO:0000256" key="2">
    <source>
        <dbReference type="ARBA" id="ARBA00022679"/>
    </source>
</evidence>
<dbReference type="NCBIfam" id="TIGR01251">
    <property type="entry name" value="ribP_PPkin"/>
    <property type="match status" value="1"/>
</dbReference>
<comment type="catalytic activity">
    <reaction evidence="9">
        <text>D-ribose 5-phosphate + ATP = 5-phospho-alpha-D-ribose 1-diphosphate + AMP + H(+)</text>
        <dbReference type="Rhea" id="RHEA:15609"/>
        <dbReference type="ChEBI" id="CHEBI:15378"/>
        <dbReference type="ChEBI" id="CHEBI:30616"/>
        <dbReference type="ChEBI" id="CHEBI:58017"/>
        <dbReference type="ChEBI" id="CHEBI:78346"/>
        <dbReference type="ChEBI" id="CHEBI:456215"/>
        <dbReference type="EC" id="2.7.6.1"/>
    </reaction>
</comment>
<evidence type="ECO:0000256" key="4">
    <source>
        <dbReference type="ARBA" id="ARBA00022727"/>
    </source>
</evidence>